<sequence>MGTPKAIALFLISTAILAVDGAAITGAGSSNGHEPDAYPAKTVYIGHKIHPEARPSKRQASEYHEEHQQFEADEFLFREKFDSVEMTIDAGVSYFNGTNLYCTTWWKNDDKEDHGDYSQASMWCKAGYSVELWSKRTEKDQLPDQNVRIFCHGALVIAQEALSAVRNGSTVLVLDNLVPPDPPGRFNQRWLTSSSWTGDQNWGVGIVYLEDGCPDLKNKVATATFSYEGKPADRLDRSKWDSLVPEIPKVVRTGNVTRFVGDKVGA</sequence>
<comment type="caution">
    <text evidence="2">The sequence shown here is derived from an EMBL/GenBank/DDBJ whole genome shotgun (WGS) entry which is preliminary data.</text>
</comment>
<evidence type="ECO:0000313" key="2">
    <source>
        <dbReference type="EMBL" id="KAJ6261641.1"/>
    </source>
</evidence>
<name>A0AAD6NJB6_DREDA</name>
<accession>A0AAD6NJB6</accession>
<evidence type="ECO:0000313" key="3">
    <source>
        <dbReference type="Proteomes" id="UP001221413"/>
    </source>
</evidence>
<organism evidence="2 3">
    <name type="scientific">Drechslerella dactyloides</name>
    <name type="common">Nematode-trapping fungus</name>
    <name type="synonym">Arthrobotrys dactyloides</name>
    <dbReference type="NCBI Taxonomy" id="74499"/>
    <lineage>
        <taxon>Eukaryota</taxon>
        <taxon>Fungi</taxon>
        <taxon>Dikarya</taxon>
        <taxon>Ascomycota</taxon>
        <taxon>Pezizomycotina</taxon>
        <taxon>Orbiliomycetes</taxon>
        <taxon>Orbiliales</taxon>
        <taxon>Orbiliaceae</taxon>
        <taxon>Drechslerella</taxon>
    </lineage>
</organism>
<feature type="signal peptide" evidence="1">
    <location>
        <begin position="1"/>
        <end position="21"/>
    </location>
</feature>
<gene>
    <name evidence="2" type="ORF">Dda_2439</name>
</gene>
<keyword evidence="1" id="KW-0732">Signal</keyword>
<feature type="chain" id="PRO_5042033501" evidence="1">
    <location>
        <begin position="22"/>
        <end position="266"/>
    </location>
</feature>
<keyword evidence="3" id="KW-1185">Reference proteome</keyword>
<dbReference type="AlphaFoldDB" id="A0AAD6NJB6"/>
<dbReference type="Proteomes" id="UP001221413">
    <property type="component" value="Unassembled WGS sequence"/>
</dbReference>
<dbReference type="EMBL" id="JAQGDS010000003">
    <property type="protein sequence ID" value="KAJ6261641.1"/>
    <property type="molecule type" value="Genomic_DNA"/>
</dbReference>
<evidence type="ECO:0000256" key="1">
    <source>
        <dbReference type="SAM" id="SignalP"/>
    </source>
</evidence>
<proteinExistence type="predicted"/>
<protein>
    <submittedName>
        <fullName evidence="2">Uncharacterized protein</fullName>
    </submittedName>
</protein>
<reference evidence="2" key="1">
    <citation type="submission" date="2023-01" db="EMBL/GenBank/DDBJ databases">
        <title>The chitinases involved in constricting ring structure development in the nematode-trapping fungus Drechslerella dactyloides.</title>
        <authorList>
            <person name="Wang R."/>
            <person name="Zhang L."/>
            <person name="Tang P."/>
            <person name="Li S."/>
            <person name="Liang L."/>
        </authorList>
    </citation>
    <scope>NUCLEOTIDE SEQUENCE</scope>
    <source>
        <strain evidence="2">YMF1.00031</strain>
    </source>
</reference>